<feature type="chain" id="PRO_5038457713" evidence="7">
    <location>
        <begin position="20"/>
        <end position="432"/>
    </location>
</feature>
<dbReference type="AlphaFoldDB" id="A0A323TCC3"/>
<dbReference type="EMBL" id="PDOD01000003">
    <property type="protein sequence ID" value="PYZ92751.1"/>
    <property type="molecule type" value="Genomic_DNA"/>
</dbReference>
<dbReference type="OrthoDB" id="9798191at2"/>
<dbReference type="PANTHER" id="PTHR43649:SF33">
    <property type="entry name" value="POLYGALACTURONAN_RHAMNOGALACTURONAN-BINDING PROTEIN YTCQ"/>
    <property type="match status" value="1"/>
</dbReference>
<protein>
    <submittedName>
        <fullName evidence="8">Binding protein msmE</fullName>
    </submittedName>
</protein>
<gene>
    <name evidence="8" type="ORF">CR194_13950</name>
</gene>
<reference evidence="8 9" key="1">
    <citation type="submission" date="2017-10" db="EMBL/GenBank/DDBJ databases">
        <title>Bacillus sp. nov., a halophilic bacterium isolated from a Keqin Lake.</title>
        <authorList>
            <person name="Wang H."/>
        </authorList>
    </citation>
    <scope>NUCLEOTIDE SEQUENCE [LARGE SCALE GENOMIC DNA]</scope>
    <source>
        <strain evidence="8 9">KQ-12</strain>
    </source>
</reference>
<proteinExistence type="predicted"/>
<keyword evidence="5" id="KW-0449">Lipoprotein</keyword>
<dbReference type="InterPro" id="IPR050490">
    <property type="entry name" value="Bact_solute-bd_prot1"/>
</dbReference>
<evidence type="ECO:0000256" key="1">
    <source>
        <dbReference type="ARBA" id="ARBA00022475"/>
    </source>
</evidence>
<dbReference type="Gene3D" id="3.40.190.10">
    <property type="entry name" value="Periplasmic binding protein-like II"/>
    <property type="match status" value="2"/>
</dbReference>
<keyword evidence="3" id="KW-0472">Membrane</keyword>
<dbReference type="InterPro" id="IPR006059">
    <property type="entry name" value="SBP"/>
</dbReference>
<evidence type="ECO:0000256" key="3">
    <source>
        <dbReference type="ARBA" id="ARBA00023136"/>
    </source>
</evidence>
<evidence type="ECO:0000313" key="9">
    <source>
        <dbReference type="Proteomes" id="UP000248214"/>
    </source>
</evidence>
<keyword evidence="9" id="KW-1185">Reference proteome</keyword>
<sequence>MKKVLAKLTVGFGAVAMLAACGGNNDNGNDVNNGNNNNGETSSGDGDANVVLYSTMQSDGERGAFEEIVADFESENPGITIEANFPGGSYEDQLRVMMAADDLPDLFDTHGWSQLRYGDYTEDLADMDWVENLDPAMEQIIMDDEGKVYTYPLNQAQDGITYNVAILEEHGIEPPTTWDDFVAALETIRDEGDGTVTPLWIGGGDNWTLAQMVDQMLTPAFITDDNNDYSEELLDGSFDWSNYEWLAEEILALKENDLLNQDVLTAQFAQATEIMANNQAAFMFIVGSIGPDATEMNPDTQVGLLPTPAVHEGDDPSWIGGERFTFSVAENSEVKDEAKQFIEFLAQEENAQKMAEATNLSSALVNVEADTYYAEYYDRYSDLEIEPYFDRVYLPSGMWDVMANTTAELLAGGTPEQAANEMESEYHRLRDQ</sequence>
<evidence type="ECO:0000256" key="2">
    <source>
        <dbReference type="ARBA" id="ARBA00022729"/>
    </source>
</evidence>
<dbReference type="RefSeq" id="WP_110610299.1">
    <property type="nucleotide sequence ID" value="NZ_PDOD01000003.1"/>
</dbReference>
<evidence type="ECO:0000313" key="8">
    <source>
        <dbReference type="EMBL" id="PYZ92751.1"/>
    </source>
</evidence>
<comment type="caution">
    <text evidence="8">The sequence shown here is derived from an EMBL/GenBank/DDBJ whole genome shotgun (WGS) entry which is preliminary data.</text>
</comment>
<name>A0A323TCC3_9BACI</name>
<keyword evidence="1" id="KW-1003">Cell membrane</keyword>
<feature type="region of interest" description="Disordered" evidence="6">
    <location>
        <begin position="26"/>
        <end position="48"/>
    </location>
</feature>
<dbReference type="SUPFAM" id="SSF53850">
    <property type="entry name" value="Periplasmic binding protein-like II"/>
    <property type="match status" value="1"/>
</dbReference>
<feature type="signal peptide" evidence="7">
    <location>
        <begin position="1"/>
        <end position="19"/>
    </location>
</feature>
<keyword evidence="4" id="KW-0564">Palmitate</keyword>
<feature type="compositionally biased region" description="Low complexity" evidence="6">
    <location>
        <begin position="26"/>
        <end position="39"/>
    </location>
</feature>
<dbReference type="PANTHER" id="PTHR43649">
    <property type="entry name" value="ARABINOSE-BINDING PROTEIN-RELATED"/>
    <property type="match status" value="1"/>
</dbReference>
<evidence type="ECO:0000256" key="5">
    <source>
        <dbReference type="ARBA" id="ARBA00023288"/>
    </source>
</evidence>
<organism evidence="8 9">
    <name type="scientific">Salipaludibacillus keqinensis</name>
    <dbReference type="NCBI Taxonomy" id="2045207"/>
    <lineage>
        <taxon>Bacteria</taxon>
        <taxon>Bacillati</taxon>
        <taxon>Bacillota</taxon>
        <taxon>Bacilli</taxon>
        <taxon>Bacillales</taxon>
        <taxon>Bacillaceae</taxon>
    </lineage>
</organism>
<dbReference type="PROSITE" id="PS51257">
    <property type="entry name" value="PROKAR_LIPOPROTEIN"/>
    <property type="match status" value="1"/>
</dbReference>
<accession>A0A323TCC3</accession>
<evidence type="ECO:0000256" key="7">
    <source>
        <dbReference type="SAM" id="SignalP"/>
    </source>
</evidence>
<dbReference type="Pfam" id="PF01547">
    <property type="entry name" value="SBP_bac_1"/>
    <property type="match status" value="1"/>
</dbReference>
<evidence type="ECO:0000256" key="6">
    <source>
        <dbReference type="SAM" id="MobiDB-lite"/>
    </source>
</evidence>
<dbReference type="Proteomes" id="UP000248214">
    <property type="component" value="Unassembled WGS sequence"/>
</dbReference>
<keyword evidence="2 7" id="KW-0732">Signal</keyword>
<evidence type="ECO:0000256" key="4">
    <source>
        <dbReference type="ARBA" id="ARBA00023139"/>
    </source>
</evidence>